<evidence type="ECO:0000313" key="1">
    <source>
        <dbReference type="EMBL" id="OAY32238.1"/>
    </source>
</evidence>
<reference evidence="1" key="1">
    <citation type="submission" date="2016-02" db="EMBL/GenBank/DDBJ databases">
        <title>WGS assembly of Manihot esculenta.</title>
        <authorList>
            <person name="Bredeson J.V."/>
            <person name="Prochnik S.E."/>
            <person name="Lyons J.B."/>
            <person name="Schmutz J."/>
            <person name="Grimwood J."/>
            <person name="Vrebalov J."/>
            <person name="Bart R.S."/>
            <person name="Amuge T."/>
            <person name="Ferguson M.E."/>
            <person name="Green R."/>
            <person name="Putnam N."/>
            <person name="Stites J."/>
            <person name="Rounsley S."/>
            <person name="Rokhsar D.S."/>
        </authorList>
    </citation>
    <scope>NUCLEOTIDE SEQUENCE [LARGE SCALE GENOMIC DNA]</scope>
    <source>
        <tissue evidence="1">Leaf</tissue>
    </source>
</reference>
<name>A0A2C9UNU9_MANES</name>
<protein>
    <submittedName>
        <fullName evidence="1">Uncharacterized protein</fullName>
    </submittedName>
</protein>
<gene>
    <name evidence="1" type="ORF">MANES_13G002000</name>
</gene>
<dbReference type="EMBL" id="CM004399">
    <property type="protein sequence ID" value="OAY32238.1"/>
    <property type="molecule type" value="Genomic_DNA"/>
</dbReference>
<dbReference type="AlphaFoldDB" id="A0A2C9UNU9"/>
<sequence length="38" mass="4226">MSLSINVADKTCFCKESNPYFLQVSLTSASKFTCPYNS</sequence>
<organism evidence="1">
    <name type="scientific">Manihot esculenta</name>
    <name type="common">Cassava</name>
    <name type="synonym">Jatropha manihot</name>
    <dbReference type="NCBI Taxonomy" id="3983"/>
    <lineage>
        <taxon>Eukaryota</taxon>
        <taxon>Viridiplantae</taxon>
        <taxon>Streptophyta</taxon>
        <taxon>Embryophyta</taxon>
        <taxon>Tracheophyta</taxon>
        <taxon>Spermatophyta</taxon>
        <taxon>Magnoliopsida</taxon>
        <taxon>eudicotyledons</taxon>
        <taxon>Gunneridae</taxon>
        <taxon>Pentapetalae</taxon>
        <taxon>rosids</taxon>
        <taxon>fabids</taxon>
        <taxon>Malpighiales</taxon>
        <taxon>Euphorbiaceae</taxon>
        <taxon>Crotonoideae</taxon>
        <taxon>Manihoteae</taxon>
        <taxon>Manihot</taxon>
    </lineage>
</organism>
<accession>A0A2C9UNU9</accession>
<proteinExistence type="predicted"/>